<organism evidence="1 2">
    <name type="scientific">Ascaris lumbricoides</name>
    <name type="common">Giant roundworm</name>
    <dbReference type="NCBI Taxonomy" id="6252"/>
    <lineage>
        <taxon>Eukaryota</taxon>
        <taxon>Metazoa</taxon>
        <taxon>Ecdysozoa</taxon>
        <taxon>Nematoda</taxon>
        <taxon>Chromadorea</taxon>
        <taxon>Rhabditida</taxon>
        <taxon>Spirurina</taxon>
        <taxon>Ascaridomorpha</taxon>
        <taxon>Ascaridoidea</taxon>
        <taxon>Ascarididae</taxon>
        <taxon>Ascaris</taxon>
    </lineage>
</organism>
<name>A0A0M3I0K1_ASCLU</name>
<dbReference type="AlphaFoldDB" id="A0A0M3I0K1"/>
<proteinExistence type="predicted"/>
<protein>
    <submittedName>
        <fullName evidence="2">Phage protein</fullName>
    </submittedName>
</protein>
<evidence type="ECO:0000313" key="1">
    <source>
        <dbReference type="Proteomes" id="UP000036681"/>
    </source>
</evidence>
<accession>A0A0M3I0K1</accession>
<sequence>MELFESDDETIQEFAHKIGEIFDMTCETMQTDDKHTLINIKWKGEGINRRFKSKRSVAAAIKRALASKLIFDRAM</sequence>
<keyword evidence="1" id="KW-1185">Reference proteome</keyword>
<evidence type="ECO:0000313" key="2">
    <source>
        <dbReference type="WBParaSite" id="ALUE_0000966801-mRNA-1"/>
    </source>
</evidence>
<dbReference type="Proteomes" id="UP000036681">
    <property type="component" value="Unplaced"/>
</dbReference>
<reference evidence="2" key="1">
    <citation type="submission" date="2017-02" db="UniProtKB">
        <authorList>
            <consortium name="WormBaseParasite"/>
        </authorList>
    </citation>
    <scope>IDENTIFICATION</scope>
</reference>
<dbReference type="WBParaSite" id="ALUE_0000966801-mRNA-1">
    <property type="protein sequence ID" value="ALUE_0000966801-mRNA-1"/>
    <property type="gene ID" value="ALUE_0000966801"/>
</dbReference>